<feature type="non-terminal residue" evidence="2">
    <location>
        <position position="1"/>
    </location>
</feature>
<dbReference type="Pfam" id="PF08401">
    <property type="entry name" value="ArdcN"/>
    <property type="match status" value="1"/>
</dbReference>
<dbReference type="InterPro" id="IPR013610">
    <property type="entry name" value="ArdC_N"/>
</dbReference>
<dbReference type="Proteomes" id="UP000297713">
    <property type="component" value="Unassembled WGS sequence"/>
</dbReference>
<name>A0A4Y8PHW8_9BACT</name>
<protein>
    <recommendedName>
        <fullName evidence="1">N-terminal domain-containing protein</fullName>
    </recommendedName>
</protein>
<keyword evidence="3" id="KW-1185">Reference proteome</keyword>
<dbReference type="GO" id="GO:0003697">
    <property type="term" value="F:single-stranded DNA binding"/>
    <property type="evidence" value="ECO:0007669"/>
    <property type="project" value="InterPro"/>
</dbReference>
<dbReference type="AlphaFoldDB" id="A0A4Y8PHW8"/>
<proteinExistence type="predicted"/>
<dbReference type="RefSeq" id="WP_166792808.1">
    <property type="nucleotide sequence ID" value="NZ_LXQC01000078.1"/>
</dbReference>
<evidence type="ECO:0000259" key="1">
    <source>
        <dbReference type="Pfam" id="PF08401"/>
    </source>
</evidence>
<dbReference type="EMBL" id="LXQC01000078">
    <property type="protein sequence ID" value="TFE71394.1"/>
    <property type="molecule type" value="Genomic_DNA"/>
</dbReference>
<feature type="non-terminal residue" evidence="2">
    <location>
        <position position="256"/>
    </location>
</feature>
<evidence type="ECO:0000313" key="2">
    <source>
        <dbReference type="EMBL" id="TFE71394.1"/>
    </source>
</evidence>
<reference evidence="2 3" key="1">
    <citation type="submission" date="2016-05" db="EMBL/GenBank/DDBJ databases">
        <title>Diversity and Homogeneity among Thermoacidophilic Verrucomicrobia Methanotrophs Linked with Geographical Origin.</title>
        <authorList>
            <person name="Erikstad H.-A."/>
            <person name="Smestad N.B."/>
            <person name="Ceballos R.M."/>
            <person name="Birkeland N.-K."/>
        </authorList>
    </citation>
    <scope>NUCLEOTIDE SEQUENCE [LARGE SCALE GENOMIC DNA]</scope>
    <source>
        <strain evidence="2 3">Phi</strain>
    </source>
</reference>
<evidence type="ECO:0000313" key="3">
    <source>
        <dbReference type="Proteomes" id="UP000297713"/>
    </source>
</evidence>
<comment type="caution">
    <text evidence="2">The sequence shown here is derived from an EMBL/GenBank/DDBJ whole genome shotgun (WGS) entry which is preliminary data.</text>
</comment>
<sequence>LERLTDDVALWRTWALTLSRFHRYSLANTFLIAAQRPEATYVAGYRRWQQLGRQVQKGERGIAILAPLVKKAPADAAGDPLTDSDTPGSVLIGFKTVTVFDITQTTGAPLALPTPVLLTDDTGAALFDTVVTHLMPVPVTQASRATLRDANGVWDPATRTITLADDLAPAQRLKTLLHEWAHSIGVPDAAVARQRDVAEEEIIAETTAFVVATRLGLDTSAYSLPYVGHWARGKPEAVRSVAAAVTERVRVLLAAL</sequence>
<accession>A0A4Y8PHW8</accession>
<organism evidence="2 3">
    <name type="scientific">Methylacidiphilum caldifontis</name>
    <dbReference type="NCBI Taxonomy" id="2795386"/>
    <lineage>
        <taxon>Bacteria</taxon>
        <taxon>Pseudomonadati</taxon>
        <taxon>Verrucomicrobiota</taxon>
        <taxon>Methylacidiphilae</taxon>
        <taxon>Methylacidiphilales</taxon>
        <taxon>Methylacidiphilaceae</taxon>
        <taxon>Methylacidiphilum (ex Ratnadevi et al. 2023)</taxon>
    </lineage>
</organism>
<feature type="domain" description="N-terminal" evidence="1">
    <location>
        <begin position="16"/>
        <end position="100"/>
    </location>
</feature>
<gene>
    <name evidence="2" type="ORF">A7Q10_10955</name>
</gene>